<comment type="caution">
    <text evidence="2">The sequence shown here is derived from an EMBL/GenBank/DDBJ whole genome shotgun (WGS) entry which is preliminary data.</text>
</comment>
<protein>
    <submittedName>
        <fullName evidence="2">Uncharacterized protein</fullName>
    </submittedName>
</protein>
<dbReference type="AlphaFoldDB" id="A0A8J2KVZ3"/>
<accession>A0A8J2KVZ3</accession>
<dbReference type="Proteomes" id="UP000708208">
    <property type="component" value="Unassembled WGS sequence"/>
</dbReference>
<evidence type="ECO:0000256" key="1">
    <source>
        <dbReference type="SAM" id="Coils"/>
    </source>
</evidence>
<dbReference type="OrthoDB" id="2130396at2759"/>
<name>A0A8J2KVZ3_9HEXA</name>
<organism evidence="2 3">
    <name type="scientific">Allacma fusca</name>
    <dbReference type="NCBI Taxonomy" id="39272"/>
    <lineage>
        <taxon>Eukaryota</taxon>
        <taxon>Metazoa</taxon>
        <taxon>Ecdysozoa</taxon>
        <taxon>Arthropoda</taxon>
        <taxon>Hexapoda</taxon>
        <taxon>Collembola</taxon>
        <taxon>Symphypleona</taxon>
        <taxon>Sminthuridae</taxon>
        <taxon>Allacma</taxon>
    </lineage>
</organism>
<evidence type="ECO:0000313" key="2">
    <source>
        <dbReference type="EMBL" id="CAG7821765.1"/>
    </source>
</evidence>
<dbReference type="EMBL" id="CAJVCH010520238">
    <property type="protein sequence ID" value="CAG7821765.1"/>
    <property type="molecule type" value="Genomic_DNA"/>
</dbReference>
<gene>
    <name evidence="2" type="ORF">AFUS01_LOCUS32079</name>
</gene>
<keyword evidence="1" id="KW-0175">Coiled coil</keyword>
<sequence length="118" mass="13451">MESSELSFDLTTIEENSDEIDQSISDFRGENFALQSYAQLELNILENLTQVVHRSSSNESVDLHSEINGLKTKCAELAGELDLAQKEVADQRQMMLLQQSYIKDLEDEVNKLKEIKKN</sequence>
<reference evidence="2" key="1">
    <citation type="submission" date="2021-06" db="EMBL/GenBank/DDBJ databases">
        <authorList>
            <person name="Hodson N. C."/>
            <person name="Mongue J. A."/>
            <person name="Jaron S. K."/>
        </authorList>
    </citation>
    <scope>NUCLEOTIDE SEQUENCE</scope>
</reference>
<keyword evidence="3" id="KW-1185">Reference proteome</keyword>
<evidence type="ECO:0000313" key="3">
    <source>
        <dbReference type="Proteomes" id="UP000708208"/>
    </source>
</evidence>
<feature type="coiled-coil region" evidence="1">
    <location>
        <begin position="67"/>
        <end position="94"/>
    </location>
</feature>
<proteinExistence type="predicted"/>